<feature type="region of interest" description="Disordered" evidence="1">
    <location>
        <begin position="662"/>
        <end position="839"/>
    </location>
</feature>
<proteinExistence type="predicted"/>
<feature type="compositionally biased region" description="Polar residues" evidence="1">
    <location>
        <begin position="49"/>
        <end position="60"/>
    </location>
</feature>
<organism evidence="2 3">
    <name type="scientific">Saitozyma podzolica</name>
    <dbReference type="NCBI Taxonomy" id="1890683"/>
    <lineage>
        <taxon>Eukaryota</taxon>
        <taxon>Fungi</taxon>
        <taxon>Dikarya</taxon>
        <taxon>Basidiomycota</taxon>
        <taxon>Agaricomycotina</taxon>
        <taxon>Tremellomycetes</taxon>
        <taxon>Tremellales</taxon>
        <taxon>Trimorphomycetaceae</taxon>
        <taxon>Saitozyma</taxon>
    </lineage>
</organism>
<sequence>MNPPPIPSRQGLTSLPRRAPSAASTTPPTTSTSTSKLPSIPDFLPPATNPSTSYPGSTLDLSRESSVPFPRPSQWIPRARVPLGARPLPPSISPSVPLRSIHTDDPTQSPSSLLSSDFQGSQSQSQSHHAQAQPHPPRPASSMSLSCREMHTQTPYAAQPQPQIIPIESYRPLPPDSARSSRAPTPQLGAFSRLGLEGIGGVAARRERAGSVDSGPLRSAAELFLASSMPKQTASEKVLAAISEWGHHVSDRLAQVMLENKSLRDQLHELQTGQRALATKQEVTEEITAQLSPALHEFFQSLHEKMDQVFTSTPNKTADLVEGKNRHLLMEWKEVTSQRSQDEESGQKPLASLMNHLISKLDDVSTISTYLQAYKDLPQALSDVQVFKVALEALMGKVPHLASAQTAQPTAPLQLQAGSGEDSSSKMLESLESVRAGVDELRQKVGTARGDLGGDMAQVLEVLEQIKGLIPTSGLEAAPIGVAIAPEHDGQTIHTLIDMLGNLSRDVGEIRTQLSQQVMLPFPVPGYDPNYAPQPTPTQADEPALATPSGANHFVGLPTPVTSGTDFHGKLSLNLTGPNPGPVSNDVFGPITTIPQSSTAPYPLPPAWTDGATTPSLHARFPVTPLYPDAHVHAQTTEQLPEQQQQEPFDDPLAFLDQADSDVPVAKGKGRKKTPLKRTATSTPAGPRRQPSKRSKIKQSPAPPAGLPENPHVTRAAAARVGEGDPIVVDSSGSRHGSGGSGTTNETGSGSGSGSGSGIGGVGVGASQIRRSPRRRSETGGGGEETQPQTQTQKSEFSQTGWQGGDDVGGGGGYGSYEYADSFPPRVRVGGLSDPLRPS</sequence>
<feature type="region of interest" description="Disordered" evidence="1">
    <location>
        <begin position="1"/>
        <end position="145"/>
    </location>
</feature>
<feature type="compositionally biased region" description="Low complexity" evidence="1">
    <location>
        <begin position="785"/>
        <end position="796"/>
    </location>
</feature>
<evidence type="ECO:0000256" key="1">
    <source>
        <dbReference type="SAM" id="MobiDB-lite"/>
    </source>
</evidence>
<accession>A0A427Y7K1</accession>
<evidence type="ECO:0000313" key="3">
    <source>
        <dbReference type="Proteomes" id="UP000279259"/>
    </source>
</evidence>
<feature type="compositionally biased region" description="Gly residues" evidence="1">
    <location>
        <begin position="802"/>
        <end position="815"/>
    </location>
</feature>
<gene>
    <name evidence="2" type="ORF">EHS25_003547</name>
</gene>
<dbReference type="EMBL" id="RSCD01000018">
    <property type="protein sequence ID" value="RSH87058.1"/>
    <property type="molecule type" value="Genomic_DNA"/>
</dbReference>
<evidence type="ECO:0000313" key="2">
    <source>
        <dbReference type="EMBL" id="RSH87058.1"/>
    </source>
</evidence>
<dbReference type="AlphaFoldDB" id="A0A427Y7K1"/>
<feature type="compositionally biased region" description="Low complexity" evidence="1">
    <location>
        <begin position="108"/>
        <end position="133"/>
    </location>
</feature>
<dbReference type="OrthoDB" id="2572975at2759"/>
<comment type="caution">
    <text evidence="2">The sequence shown here is derived from an EMBL/GenBank/DDBJ whole genome shotgun (WGS) entry which is preliminary data.</text>
</comment>
<dbReference type="Proteomes" id="UP000279259">
    <property type="component" value="Unassembled WGS sequence"/>
</dbReference>
<feature type="compositionally biased region" description="Gly residues" evidence="1">
    <location>
        <begin position="749"/>
        <end position="764"/>
    </location>
</feature>
<protein>
    <submittedName>
        <fullName evidence="2">Uncharacterized protein</fullName>
    </submittedName>
</protein>
<keyword evidence="3" id="KW-1185">Reference proteome</keyword>
<reference evidence="2 3" key="1">
    <citation type="submission" date="2018-11" db="EMBL/GenBank/DDBJ databases">
        <title>Genome sequence of Saitozyma podzolica DSM 27192.</title>
        <authorList>
            <person name="Aliyu H."/>
            <person name="Gorte O."/>
            <person name="Ochsenreither K."/>
        </authorList>
    </citation>
    <scope>NUCLEOTIDE SEQUENCE [LARGE SCALE GENOMIC DNA]</scope>
    <source>
        <strain evidence="2 3">DSM 27192</strain>
    </source>
</reference>
<name>A0A427Y7K1_9TREE</name>
<feature type="compositionally biased region" description="Low complexity" evidence="1">
    <location>
        <begin position="19"/>
        <end position="35"/>
    </location>
</feature>